<evidence type="ECO:0000313" key="1">
    <source>
        <dbReference type="EMBL" id="GEQ85079.1"/>
    </source>
</evidence>
<dbReference type="EMBL" id="BKCF01000001">
    <property type="protein sequence ID" value="GEQ85079.1"/>
    <property type="molecule type" value="Genomic_DNA"/>
</dbReference>
<accession>A0A5J4FY62</accession>
<dbReference type="Proteomes" id="UP000326994">
    <property type="component" value="Unassembled WGS sequence"/>
</dbReference>
<keyword evidence="2" id="KW-1185">Reference proteome</keyword>
<protein>
    <recommendedName>
        <fullName evidence="3">Cell envelope biogenesis protein OmpA</fullName>
    </recommendedName>
</protein>
<comment type="caution">
    <text evidence="1">The sequence shown here is derived from an EMBL/GenBank/DDBJ whole genome shotgun (WGS) entry which is preliminary data.</text>
</comment>
<dbReference type="OrthoDB" id="5347798at2"/>
<gene>
    <name evidence="1" type="ORF">ULMS_05870</name>
</gene>
<evidence type="ECO:0008006" key="3">
    <source>
        <dbReference type="Google" id="ProtNLM"/>
    </source>
</evidence>
<sequence>MVEQEEKLQLLRDILLIDDRQVANAINERIDAITQTIDTKEKLSEKVDPILDERFKTFIEEIPTTLGPTITKTLKEEIANSKDAVVEALYPIMGQMIKKYIGAEIEKLSEAINQKMAKTFSMEGLKRKVIARFTGQKEGDLLLSELDKPIVNEIFAIQKGSGILLGNYSVSNKVDKDMVSGMLTAIKSFVEDAFGGGNQNLESIDYELYSIHIYNFHSYYIAVVMSGHMTSSFENKLENRVLKVSRKISSKIDSLSRNEVDKILTTLFKTWKAIKY</sequence>
<proteinExistence type="predicted"/>
<organism evidence="1 2">
    <name type="scientific">Patiriisocius marinistellae</name>
    <dbReference type="NCBI Taxonomy" id="2494560"/>
    <lineage>
        <taxon>Bacteria</taxon>
        <taxon>Pseudomonadati</taxon>
        <taxon>Bacteroidota</taxon>
        <taxon>Flavobacteriia</taxon>
        <taxon>Flavobacteriales</taxon>
        <taxon>Flavobacteriaceae</taxon>
        <taxon>Patiriisocius</taxon>
    </lineage>
</organism>
<dbReference type="AlphaFoldDB" id="A0A5J4FY62"/>
<name>A0A5J4FY62_9FLAO</name>
<reference evidence="1 2" key="1">
    <citation type="submission" date="2019-08" db="EMBL/GenBank/DDBJ databases">
        <title>Ulvibacter marinistellae sp. nov., isolated from a starfish, Patiria pectinifera.</title>
        <authorList>
            <person name="Kawano K."/>
            <person name="Ushijima N."/>
            <person name="Kihara M."/>
            <person name="Itoh H."/>
        </authorList>
    </citation>
    <scope>NUCLEOTIDE SEQUENCE [LARGE SCALE GENOMIC DNA]</scope>
    <source>
        <strain evidence="1 2">KK4</strain>
    </source>
</reference>
<evidence type="ECO:0000313" key="2">
    <source>
        <dbReference type="Proteomes" id="UP000326994"/>
    </source>
</evidence>
<dbReference type="RefSeq" id="WP_151893014.1">
    <property type="nucleotide sequence ID" value="NZ_BKCF01000001.1"/>
</dbReference>